<evidence type="ECO:0000256" key="1">
    <source>
        <dbReference type="SAM" id="MobiDB-lite"/>
    </source>
</evidence>
<evidence type="ECO:0000313" key="3">
    <source>
        <dbReference type="Proteomes" id="UP000001975"/>
    </source>
</evidence>
<evidence type="ECO:0000313" key="2">
    <source>
        <dbReference type="EMBL" id="CAJ51093.1"/>
    </source>
</evidence>
<proteinExistence type="predicted"/>
<geneLocation type="plasmid" evidence="2 3">
    <name>PL47</name>
</geneLocation>
<protein>
    <submittedName>
        <fullName evidence="2">Uncharacterized protein</fullName>
    </submittedName>
</protein>
<name>Q18DD8_HALWD</name>
<feature type="compositionally biased region" description="Low complexity" evidence="1">
    <location>
        <begin position="112"/>
        <end position="121"/>
    </location>
</feature>
<keyword evidence="2" id="KW-0614">Plasmid</keyword>
<gene>
    <name evidence="2" type="ordered locus">HQ_4003A</name>
</gene>
<feature type="region of interest" description="Disordered" evidence="1">
    <location>
        <begin position="112"/>
        <end position="140"/>
    </location>
</feature>
<sequence length="248" mass="28429">MWIEYIPCAHTEMQCMKSLNLLQACNTYMYGDEIPAPERTDVSVGDYAFVMYDEGEALYQYERPVDWQDPEWILKQSFEHNEVPPLNFEQARLYREHNGSTLAVVTQYATDISSGGDSRSSSDSDEDGPSDGQSRNGYWTEISGTCIPETGAYHQQKDNMVAVVNHFIEQHNLLDHIELPYTPTWARTNCSINEVAEHPDGREMNGAEELVSGDYLFTAMNKKDKHDRIKNLANRTDVEMTLRGKWQE</sequence>
<dbReference type="AlphaFoldDB" id="Q18DD8"/>
<dbReference type="Proteomes" id="UP000001975">
    <property type="component" value="Plasmid PL47"/>
</dbReference>
<dbReference type="eggNOG" id="ENOG502N5K7">
    <property type="taxonomic scope" value="Archaea"/>
</dbReference>
<accession>Q18DD8</accession>
<dbReference type="HOGENOM" id="CLU_1182867_0_0_2"/>
<dbReference type="KEGG" id="hwa:HQ_4003A"/>
<keyword evidence="3" id="KW-1185">Reference proteome</keyword>
<dbReference type="EMBL" id="AM180089">
    <property type="protein sequence ID" value="CAJ51093.1"/>
    <property type="molecule type" value="Genomic_DNA"/>
</dbReference>
<reference evidence="2 3" key="1">
    <citation type="journal article" date="2006" name="BMC Genomics">
        <title>The genome of the square archaeon Haloquadratum walsbyi: life at the limits of water activity.</title>
        <authorList>
            <person name="Bolhuis H.H."/>
            <person name="Palm P.P."/>
            <person name="Wende A.W."/>
            <person name="Falb M.M."/>
            <person name="Rampp M.M."/>
            <person name="Rodriguez-Valera F.F."/>
            <person name="Pfeiffer F.F."/>
            <person name="Oesterhelt D.D."/>
        </authorList>
    </citation>
    <scope>NUCLEOTIDE SEQUENCE [LARGE SCALE GENOMIC DNA]</scope>
    <source>
        <strain evidence="3">DSM 16790 / HBSQ001</strain>
        <plasmid evidence="3">Plasmid PL47</plasmid>
    </source>
</reference>
<organism evidence="2 3">
    <name type="scientific">Haloquadratum walsbyi (strain DSM 16790 / HBSQ001)</name>
    <dbReference type="NCBI Taxonomy" id="362976"/>
    <lineage>
        <taxon>Archaea</taxon>
        <taxon>Methanobacteriati</taxon>
        <taxon>Methanobacteriota</taxon>
        <taxon>Stenosarchaea group</taxon>
        <taxon>Halobacteria</taxon>
        <taxon>Halobacteriales</taxon>
        <taxon>Haloferacaceae</taxon>
        <taxon>Haloquadratum</taxon>
    </lineage>
</organism>